<evidence type="ECO:0000313" key="1">
    <source>
        <dbReference type="EMBL" id="KAG1780476.1"/>
    </source>
</evidence>
<sequence>MARIPSVTILIPTFTPQLIIHWATDRTSASNQPAAPRMHPSSGLRLSKLIDQAVKSSRPDHHTPQSAALQRPRYGLNFLRRNLHFWTGIRGFWMVTGSSAVHFVPSFFVDPSQFNTYSGVIDGVFNWNSGWPIQVTTSFTSSIPGLLGDIASGLSSAVSSLLSDLVGSTTPDETYISSLAAMGGGTYLTPTKDQLVMWLCLHPASASASNDPVGRLTNYQITSDKVWAVVLATSPAIVVLSTSSSQSQTFNVPAGVSKLAVSIQPGGTMHGTLTRGGQTVIDLQATNLTFEANPTTYNFNVHVAASP</sequence>
<dbReference type="Pfam" id="PF03659">
    <property type="entry name" value="Glyco_hydro_71"/>
    <property type="match status" value="1"/>
</dbReference>
<accession>A0A9P7A2Z9</accession>
<reference evidence="1" key="1">
    <citation type="journal article" date="2020" name="New Phytol.">
        <title>Comparative genomics reveals dynamic genome evolution in host specialist ectomycorrhizal fungi.</title>
        <authorList>
            <person name="Lofgren L.A."/>
            <person name="Nguyen N.H."/>
            <person name="Vilgalys R."/>
            <person name="Ruytinx J."/>
            <person name="Liao H.L."/>
            <person name="Branco S."/>
            <person name="Kuo A."/>
            <person name="LaButti K."/>
            <person name="Lipzen A."/>
            <person name="Andreopoulos W."/>
            <person name="Pangilinan J."/>
            <person name="Riley R."/>
            <person name="Hundley H."/>
            <person name="Na H."/>
            <person name="Barry K."/>
            <person name="Grigoriev I.V."/>
            <person name="Stajich J.E."/>
            <person name="Kennedy P.G."/>
        </authorList>
    </citation>
    <scope>NUCLEOTIDE SEQUENCE</scope>
    <source>
        <strain evidence="1">DOB743</strain>
    </source>
</reference>
<dbReference type="GO" id="GO:0051118">
    <property type="term" value="F:glucan endo-1,3-alpha-glucosidase activity"/>
    <property type="evidence" value="ECO:0007669"/>
    <property type="project" value="InterPro"/>
</dbReference>
<evidence type="ECO:0000313" key="2">
    <source>
        <dbReference type="Proteomes" id="UP000714275"/>
    </source>
</evidence>
<comment type="caution">
    <text evidence="1">The sequence shown here is derived from an EMBL/GenBank/DDBJ whole genome shotgun (WGS) entry which is preliminary data.</text>
</comment>
<keyword evidence="2" id="KW-1185">Reference proteome</keyword>
<dbReference type="EMBL" id="JABBWD010000008">
    <property type="protein sequence ID" value="KAG1780476.1"/>
    <property type="molecule type" value="Genomic_DNA"/>
</dbReference>
<proteinExistence type="predicted"/>
<gene>
    <name evidence="1" type="ORF">EV702DRAFT_1266421</name>
</gene>
<name>A0A9P7A2Z9_9AGAM</name>
<dbReference type="Proteomes" id="UP000714275">
    <property type="component" value="Unassembled WGS sequence"/>
</dbReference>
<protein>
    <submittedName>
        <fullName evidence="1">Uncharacterized protein</fullName>
    </submittedName>
</protein>
<dbReference type="OrthoDB" id="3257981at2759"/>
<organism evidence="1 2">
    <name type="scientific">Suillus placidus</name>
    <dbReference type="NCBI Taxonomy" id="48579"/>
    <lineage>
        <taxon>Eukaryota</taxon>
        <taxon>Fungi</taxon>
        <taxon>Dikarya</taxon>
        <taxon>Basidiomycota</taxon>
        <taxon>Agaricomycotina</taxon>
        <taxon>Agaricomycetes</taxon>
        <taxon>Agaricomycetidae</taxon>
        <taxon>Boletales</taxon>
        <taxon>Suillineae</taxon>
        <taxon>Suillaceae</taxon>
        <taxon>Suillus</taxon>
    </lineage>
</organism>
<dbReference type="InterPro" id="IPR005197">
    <property type="entry name" value="Glyco_hydro_71"/>
</dbReference>
<dbReference type="AlphaFoldDB" id="A0A9P7A2Z9"/>